<dbReference type="EMBL" id="HBUF01602009">
    <property type="protein sequence ID" value="CAG6776351.1"/>
    <property type="molecule type" value="Transcribed_RNA"/>
</dbReference>
<proteinExistence type="predicted"/>
<accession>A0A8D9F3X6</accession>
<organism evidence="1">
    <name type="scientific">Cacopsylla melanoneura</name>
    <dbReference type="NCBI Taxonomy" id="428564"/>
    <lineage>
        <taxon>Eukaryota</taxon>
        <taxon>Metazoa</taxon>
        <taxon>Ecdysozoa</taxon>
        <taxon>Arthropoda</taxon>
        <taxon>Hexapoda</taxon>
        <taxon>Insecta</taxon>
        <taxon>Pterygota</taxon>
        <taxon>Neoptera</taxon>
        <taxon>Paraneoptera</taxon>
        <taxon>Hemiptera</taxon>
        <taxon>Sternorrhyncha</taxon>
        <taxon>Psylloidea</taxon>
        <taxon>Psyllidae</taxon>
        <taxon>Psyllinae</taxon>
        <taxon>Cacopsylla</taxon>
    </lineage>
</organism>
<evidence type="ECO:0000313" key="1">
    <source>
        <dbReference type="EMBL" id="CAG6776351.1"/>
    </source>
</evidence>
<reference evidence="1" key="1">
    <citation type="submission" date="2021-05" db="EMBL/GenBank/DDBJ databases">
        <authorList>
            <person name="Alioto T."/>
            <person name="Alioto T."/>
            <person name="Gomez Garrido J."/>
        </authorList>
    </citation>
    <scope>NUCLEOTIDE SEQUENCE</scope>
</reference>
<dbReference type="AlphaFoldDB" id="A0A8D9F3X6"/>
<name>A0A8D9F3X6_9HEMI</name>
<protein>
    <submittedName>
        <fullName evidence="1">Uncharacterized protein</fullName>
    </submittedName>
</protein>
<sequence length="105" mass="11867">MKMTQFTVYQLSPNLLTLLTLEMPQGDSVAKIKNKIACFTFTCKIRSTLFPMKDETIEFSLCLQIREGAAATLNLLFVCSLLNPGFEQDKPARPEPHIYMCDQSS</sequence>